<feature type="compositionally biased region" description="Polar residues" evidence="1">
    <location>
        <begin position="424"/>
        <end position="446"/>
    </location>
</feature>
<accession>A0A9J6CQT5</accession>
<feature type="compositionally biased region" description="Polar residues" evidence="1">
    <location>
        <begin position="614"/>
        <end position="627"/>
    </location>
</feature>
<proteinExistence type="predicted"/>
<feature type="compositionally biased region" description="Polar residues" evidence="1">
    <location>
        <begin position="582"/>
        <end position="598"/>
    </location>
</feature>
<evidence type="ECO:0000313" key="2">
    <source>
        <dbReference type="EMBL" id="KAG5684312.1"/>
    </source>
</evidence>
<sequence>MENLINFEENDNNNKERSSNEILAKNPAINHPLLINSRLSFELNNPFDKLEYKVTHSQDPFECLEMANNSAKTNGENNQDQNSITSSESDQTKDTIKITRNENSLNSSAISVSSSSSNKSQVTRCLSDSGASTMSNNDGNMSRFSSMDNILSKKQNQLLKLSLLNSPNSPLHSSSFNTSRTPDSVFLEAKKISEKLNNLNELSFEDLNNISQQLVDASSCSINLNDTDLDQLKISFLEKNPSETSPPPQPDDHNEDNKDMIKDKIQNLQEKLKMIKKGEPIEHKPKIEPLSPKESKVFKTNSEVEVDDILQRIKTLMKDNKRDEAKEQLQLLNQMLTPSANHLQASQPYVRQDTFEIDKTTGSRRYSCSAANDSHNNSNDLMEQLAKLLGAQSLDVSSLNLSGSNNNVVVIVPKMPSPMATPMKHNNPTRRSVSFSTQRPTNSTRGIENKKLSTPMKHTATNLSATATRRSAFTAPRSVTKPSNSHEQKLNIGTVRKSLIGSMDKSPSKQKSPPLKRNITTAPPRATAVRRSVSLKANVPSVTVSQATPKKSTSTNLSVNHPSAVRTSSTPTPSRRLSTAPITSRASTAASSKPSINQKRPVATQKTEFRTPYGTVTSTSKASSNKGAHNKGGSLV</sequence>
<feature type="region of interest" description="Disordered" evidence="1">
    <location>
        <begin position="107"/>
        <end position="145"/>
    </location>
</feature>
<comment type="caution">
    <text evidence="2">The sequence shown here is derived from an EMBL/GenBank/DDBJ whole genome shotgun (WGS) entry which is preliminary data.</text>
</comment>
<feature type="region of interest" description="Disordered" evidence="1">
    <location>
        <begin position="419"/>
        <end position="449"/>
    </location>
</feature>
<keyword evidence="3" id="KW-1185">Reference proteome</keyword>
<gene>
    <name evidence="2" type="ORF">PVAND_013547</name>
</gene>
<feature type="compositionally biased region" description="Low complexity" evidence="1">
    <location>
        <begin position="469"/>
        <end position="478"/>
    </location>
</feature>
<evidence type="ECO:0000256" key="1">
    <source>
        <dbReference type="SAM" id="MobiDB-lite"/>
    </source>
</evidence>
<protein>
    <submittedName>
        <fullName evidence="2">Uncharacterized protein</fullName>
    </submittedName>
</protein>
<feature type="compositionally biased region" description="Low complexity" evidence="1">
    <location>
        <begin position="562"/>
        <end position="581"/>
    </location>
</feature>
<feature type="region of interest" description="Disordered" evidence="1">
    <location>
        <begin position="539"/>
        <end position="636"/>
    </location>
</feature>
<feature type="compositionally biased region" description="Polar residues" evidence="1">
    <location>
        <begin position="71"/>
        <end position="89"/>
    </location>
</feature>
<feature type="region of interest" description="Disordered" evidence="1">
    <location>
        <begin position="239"/>
        <end position="258"/>
    </location>
</feature>
<feature type="region of interest" description="Disordered" evidence="1">
    <location>
        <begin position="469"/>
        <end position="527"/>
    </location>
</feature>
<dbReference type="OrthoDB" id="7791427at2759"/>
<reference evidence="2" key="1">
    <citation type="submission" date="2021-03" db="EMBL/GenBank/DDBJ databases">
        <title>Chromosome level genome of the anhydrobiotic midge Polypedilum vanderplanki.</title>
        <authorList>
            <person name="Yoshida Y."/>
            <person name="Kikawada T."/>
            <person name="Gusev O."/>
        </authorList>
    </citation>
    <scope>NUCLEOTIDE SEQUENCE</scope>
    <source>
        <strain evidence="2">NIAS01</strain>
        <tissue evidence="2">Whole body or cell culture</tissue>
    </source>
</reference>
<name>A0A9J6CQT5_POLVA</name>
<organism evidence="2 3">
    <name type="scientific">Polypedilum vanderplanki</name>
    <name type="common">Sleeping chironomid midge</name>
    <dbReference type="NCBI Taxonomy" id="319348"/>
    <lineage>
        <taxon>Eukaryota</taxon>
        <taxon>Metazoa</taxon>
        <taxon>Ecdysozoa</taxon>
        <taxon>Arthropoda</taxon>
        <taxon>Hexapoda</taxon>
        <taxon>Insecta</taxon>
        <taxon>Pterygota</taxon>
        <taxon>Neoptera</taxon>
        <taxon>Endopterygota</taxon>
        <taxon>Diptera</taxon>
        <taxon>Nematocera</taxon>
        <taxon>Chironomoidea</taxon>
        <taxon>Chironomidae</taxon>
        <taxon>Chironominae</taxon>
        <taxon>Polypedilum</taxon>
        <taxon>Polypedilum</taxon>
    </lineage>
</organism>
<feature type="region of interest" description="Disordered" evidence="1">
    <location>
        <begin position="71"/>
        <end position="94"/>
    </location>
</feature>
<feature type="compositionally biased region" description="Low complexity" evidence="1">
    <location>
        <begin position="107"/>
        <end position="120"/>
    </location>
</feature>
<feature type="compositionally biased region" description="Polar residues" evidence="1">
    <location>
        <begin position="121"/>
        <end position="145"/>
    </location>
</feature>
<dbReference type="Proteomes" id="UP001107558">
    <property type="component" value="Chromosome 1"/>
</dbReference>
<evidence type="ECO:0000313" key="3">
    <source>
        <dbReference type="Proteomes" id="UP001107558"/>
    </source>
</evidence>
<dbReference type="AlphaFoldDB" id="A0A9J6CQT5"/>
<feature type="compositionally biased region" description="Polar residues" evidence="1">
    <location>
        <begin position="540"/>
        <end position="561"/>
    </location>
</feature>
<dbReference type="EMBL" id="JADBJN010000001">
    <property type="protein sequence ID" value="KAG5684312.1"/>
    <property type="molecule type" value="Genomic_DNA"/>
</dbReference>